<accession>A0A8H5LL92</accession>
<feature type="domain" description="Peptidase S9 prolyl oligopeptidase catalytic" evidence="1">
    <location>
        <begin position="430"/>
        <end position="645"/>
    </location>
</feature>
<dbReference type="AlphaFoldDB" id="A0A8H5LL92"/>
<dbReference type="Proteomes" id="UP000559256">
    <property type="component" value="Unassembled WGS sequence"/>
</dbReference>
<reference evidence="2 3" key="1">
    <citation type="journal article" date="2020" name="ISME J.">
        <title>Uncovering the hidden diversity of litter-decomposition mechanisms in mushroom-forming fungi.</title>
        <authorList>
            <person name="Floudas D."/>
            <person name="Bentzer J."/>
            <person name="Ahren D."/>
            <person name="Johansson T."/>
            <person name="Persson P."/>
            <person name="Tunlid A."/>
        </authorList>
    </citation>
    <scope>NUCLEOTIDE SEQUENCE [LARGE SCALE GENOMIC DNA]</scope>
    <source>
        <strain evidence="2 3">CBS 291.85</strain>
    </source>
</reference>
<dbReference type="InterPro" id="IPR029058">
    <property type="entry name" value="AB_hydrolase_fold"/>
</dbReference>
<evidence type="ECO:0000259" key="1">
    <source>
        <dbReference type="Pfam" id="PF00326"/>
    </source>
</evidence>
<name>A0A8H5LL92_9AGAR</name>
<dbReference type="Gene3D" id="3.40.50.1820">
    <property type="entry name" value="alpha/beta hydrolase"/>
    <property type="match status" value="1"/>
</dbReference>
<keyword evidence="3" id="KW-1185">Reference proteome</keyword>
<dbReference type="OrthoDB" id="43744at2759"/>
<dbReference type="InterPro" id="IPR001375">
    <property type="entry name" value="Peptidase_S9_cat"/>
</dbReference>
<evidence type="ECO:0000313" key="3">
    <source>
        <dbReference type="Proteomes" id="UP000559256"/>
    </source>
</evidence>
<dbReference type="EMBL" id="JAACJM010000040">
    <property type="protein sequence ID" value="KAF5361416.1"/>
    <property type="molecule type" value="Genomic_DNA"/>
</dbReference>
<proteinExistence type="predicted"/>
<dbReference type="SUPFAM" id="SSF53474">
    <property type="entry name" value="alpha/beta-Hydrolases"/>
    <property type="match status" value="1"/>
</dbReference>
<dbReference type="InterPro" id="IPR050585">
    <property type="entry name" value="Xaa-Pro_dipeptidyl-ppase/CocE"/>
</dbReference>
<dbReference type="Gene3D" id="2.120.10.30">
    <property type="entry name" value="TolB, C-terminal domain"/>
    <property type="match status" value="1"/>
</dbReference>
<dbReference type="SUPFAM" id="SSF82171">
    <property type="entry name" value="DPP6 N-terminal domain-like"/>
    <property type="match status" value="1"/>
</dbReference>
<dbReference type="InterPro" id="IPR011042">
    <property type="entry name" value="6-blade_b-propeller_TolB-like"/>
</dbReference>
<dbReference type="GO" id="GO:0006508">
    <property type="term" value="P:proteolysis"/>
    <property type="evidence" value="ECO:0007669"/>
    <property type="project" value="InterPro"/>
</dbReference>
<dbReference type="PANTHER" id="PTHR43056">
    <property type="entry name" value="PEPTIDASE S9 PROLYL OLIGOPEPTIDASE"/>
    <property type="match status" value="1"/>
</dbReference>
<dbReference type="Pfam" id="PF00326">
    <property type="entry name" value="Peptidase_S9"/>
    <property type="match status" value="1"/>
</dbReference>
<sequence>MRAPHGTWQSPISAESITGSVTTITEAIVDPKTETVYHVESRPSEAGRNVLTESVTGREVTGPSKDWNVRTAVHEYGGLPATVNGGIAYFSHVKDNRVYKVDVTAKIPTLNLLLLVNNQAHRFAQICVHPTAPHLLVSVHEDHTIDEPASVVNNICLIDTNAQSVSVIVSGANFYAFPIFSPDGTRLAWQQWRCLGSAATLSKPITIAGQNNDVSVGWLSWASNSTLLFLSDVSGFSNPWKYDVDTNQSSPIFPKPIKEDFSEVMWSLGMFPYAVIDRDGRFGIFAAWRDGRSIFYLVDVKGRTRKELDSPYVKVDSVKTVSREKGQAVFIGGKANDFPTVVQCTVSGLDSDSLQVTFENLNPPGEVPFRKDMVSIPKGITLEVPPTGDPLHVVYYAPHNPQYEGSSIEGEKPPCVVNVHGGPTGLAYQSLRSTIQYFTSRGWAWLDVNYGGSCCYGRAYMDRLKGQWGPLDTEDCIKAAKLLSSSPHNLIDPKRTVIRGSSSGGLTVCTALSLSSDLDAFAAATSLYGVVDLVGLSAETHKFEAYYMISDVPGATTEEERKKILRERSPVHYADRIRSPLLILQGDIDRVVPKNQAQSMYDNILKAGGQAEFKLYPEEGHGWRKKETQKDALERELDFYERCLGLKTGTEGPGKL</sequence>
<gene>
    <name evidence="2" type="ORF">D9758_006219</name>
</gene>
<dbReference type="GO" id="GO:0008236">
    <property type="term" value="F:serine-type peptidase activity"/>
    <property type="evidence" value="ECO:0007669"/>
    <property type="project" value="InterPro"/>
</dbReference>
<dbReference type="PANTHER" id="PTHR43056:SF5">
    <property type="entry name" value="PEPTIDASE S9 PROLYL OLIGOPEPTIDASE CATALYTIC DOMAIN-CONTAINING PROTEIN"/>
    <property type="match status" value="1"/>
</dbReference>
<organism evidence="2 3">
    <name type="scientific">Tetrapyrgos nigripes</name>
    <dbReference type="NCBI Taxonomy" id="182062"/>
    <lineage>
        <taxon>Eukaryota</taxon>
        <taxon>Fungi</taxon>
        <taxon>Dikarya</taxon>
        <taxon>Basidiomycota</taxon>
        <taxon>Agaricomycotina</taxon>
        <taxon>Agaricomycetes</taxon>
        <taxon>Agaricomycetidae</taxon>
        <taxon>Agaricales</taxon>
        <taxon>Marasmiineae</taxon>
        <taxon>Marasmiaceae</taxon>
        <taxon>Tetrapyrgos</taxon>
    </lineage>
</organism>
<comment type="caution">
    <text evidence="2">The sequence shown here is derived from an EMBL/GenBank/DDBJ whole genome shotgun (WGS) entry which is preliminary data.</text>
</comment>
<evidence type="ECO:0000313" key="2">
    <source>
        <dbReference type="EMBL" id="KAF5361416.1"/>
    </source>
</evidence>
<protein>
    <recommendedName>
        <fullName evidence="1">Peptidase S9 prolyl oligopeptidase catalytic domain-containing protein</fullName>
    </recommendedName>
</protein>